<proteinExistence type="predicted"/>
<dbReference type="Gramene" id="rna50538">
    <property type="protein sequence ID" value="RHN43903.1"/>
    <property type="gene ID" value="gene50538"/>
</dbReference>
<gene>
    <name evidence="1" type="ORF">MtrunA17_Chr8g0392881</name>
</gene>
<protein>
    <submittedName>
        <fullName evidence="1">Uncharacterized protein</fullName>
    </submittedName>
</protein>
<evidence type="ECO:0000313" key="1">
    <source>
        <dbReference type="EMBL" id="RHN43903.1"/>
    </source>
</evidence>
<sequence>MRPPTSYYLQLENFHVQSVSGRENHVESVNPNTSLVSSHSCIFLLWRQKAREDLNGSRTHFSSNYKYE</sequence>
<comment type="caution">
    <text evidence="1">The sequence shown here is derived from an EMBL/GenBank/DDBJ whole genome shotgun (WGS) entry which is preliminary data.</text>
</comment>
<accession>A0A396GTN0</accession>
<dbReference type="Proteomes" id="UP000265566">
    <property type="component" value="Chromosome 8"/>
</dbReference>
<dbReference type="EMBL" id="PSQE01000008">
    <property type="protein sequence ID" value="RHN43903.1"/>
    <property type="molecule type" value="Genomic_DNA"/>
</dbReference>
<reference evidence="2" key="1">
    <citation type="journal article" date="2018" name="Nat. Plants">
        <title>Whole-genome landscape of Medicago truncatula symbiotic genes.</title>
        <authorList>
            <person name="Pecrix Y."/>
            <person name="Staton S.E."/>
            <person name="Sallet E."/>
            <person name="Lelandais-Briere C."/>
            <person name="Moreau S."/>
            <person name="Carrere S."/>
            <person name="Blein T."/>
            <person name="Jardinaud M.F."/>
            <person name="Latrasse D."/>
            <person name="Zouine M."/>
            <person name="Zahm M."/>
            <person name="Kreplak J."/>
            <person name="Mayjonade B."/>
            <person name="Satge C."/>
            <person name="Perez M."/>
            <person name="Cauet S."/>
            <person name="Marande W."/>
            <person name="Chantry-Darmon C."/>
            <person name="Lopez-Roques C."/>
            <person name="Bouchez O."/>
            <person name="Berard A."/>
            <person name="Debelle F."/>
            <person name="Munos S."/>
            <person name="Bendahmane A."/>
            <person name="Berges H."/>
            <person name="Niebel A."/>
            <person name="Buitink J."/>
            <person name="Frugier F."/>
            <person name="Benhamed M."/>
            <person name="Crespi M."/>
            <person name="Gouzy J."/>
            <person name="Gamas P."/>
        </authorList>
    </citation>
    <scope>NUCLEOTIDE SEQUENCE [LARGE SCALE GENOMIC DNA]</scope>
    <source>
        <strain evidence="2">cv. Jemalong A17</strain>
    </source>
</reference>
<dbReference type="AlphaFoldDB" id="A0A396GTN0"/>
<evidence type="ECO:0000313" key="2">
    <source>
        <dbReference type="Proteomes" id="UP000265566"/>
    </source>
</evidence>
<name>A0A396GTN0_MEDTR</name>
<organism evidence="1 2">
    <name type="scientific">Medicago truncatula</name>
    <name type="common">Barrel medic</name>
    <name type="synonym">Medicago tribuloides</name>
    <dbReference type="NCBI Taxonomy" id="3880"/>
    <lineage>
        <taxon>Eukaryota</taxon>
        <taxon>Viridiplantae</taxon>
        <taxon>Streptophyta</taxon>
        <taxon>Embryophyta</taxon>
        <taxon>Tracheophyta</taxon>
        <taxon>Spermatophyta</taxon>
        <taxon>Magnoliopsida</taxon>
        <taxon>eudicotyledons</taxon>
        <taxon>Gunneridae</taxon>
        <taxon>Pentapetalae</taxon>
        <taxon>rosids</taxon>
        <taxon>fabids</taxon>
        <taxon>Fabales</taxon>
        <taxon>Fabaceae</taxon>
        <taxon>Papilionoideae</taxon>
        <taxon>50 kb inversion clade</taxon>
        <taxon>NPAAA clade</taxon>
        <taxon>Hologalegina</taxon>
        <taxon>IRL clade</taxon>
        <taxon>Trifolieae</taxon>
        <taxon>Medicago</taxon>
    </lineage>
</organism>